<dbReference type="Gene3D" id="1.10.630.10">
    <property type="entry name" value="Cytochrome P450"/>
    <property type="match status" value="1"/>
</dbReference>
<evidence type="ECO:0000256" key="6">
    <source>
        <dbReference type="ARBA" id="ARBA00023002"/>
    </source>
</evidence>
<dbReference type="InterPro" id="IPR050529">
    <property type="entry name" value="CYP450_sterol_14alpha_dmase"/>
</dbReference>
<dbReference type="GO" id="GO:0005506">
    <property type="term" value="F:iron ion binding"/>
    <property type="evidence" value="ECO:0007669"/>
    <property type="project" value="InterPro"/>
</dbReference>
<proteinExistence type="inferred from homology"/>
<dbReference type="Pfam" id="PF00067">
    <property type="entry name" value="p450"/>
    <property type="match status" value="1"/>
</dbReference>
<evidence type="ECO:0000256" key="1">
    <source>
        <dbReference type="ARBA" id="ARBA00001971"/>
    </source>
</evidence>
<dbReference type="GO" id="GO:0020037">
    <property type="term" value="F:heme binding"/>
    <property type="evidence" value="ECO:0007669"/>
    <property type="project" value="InterPro"/>
</dbReference>
<evidence type="ECO:0000256" key="3">
    <source>
        <dbReference type="ARBA" id="ARBA00010617"/>
    </source>
</evidence>
<evidence type="ECO:0000256" key="4">
    <source>
        <dbReference type="ARBA" id="ARBA00022617"/>
    </source>
</evidence>
<comment type="cofactor">
    <cofactor evidence="1 10">
        <name>heme</name>
        <dbReference type="ChEBI" id="CHEBI:30413"/>
    </cofactor>
</comment>
<keyword evidence="4 10" id="KW-0349">Heme</keyword>
<comment type="caution">
    <text evidence="12">The sequence shown here is derived from an EMBL/GenBank/DDBJ whole genome shotgun (WGS) entry which is preliminary data.</text>
</comment>
<evidence type="ECO:0000313" key="12">
    <source>
        <dbReference type="EMBL" id="KAH7113322.1"/>
    </source>
</evidence>
<evidence type="ECO:0000256" key="10">
    <source>
        <dbReference type="PIRSR" id="PIRSR602403-1"/>
    </source>
</evidence>
<gene>
    <name evidence="12" type="ORF">B0J11DRAFT_147209</name>
</gene>
<evidence type="ECO:0000256" key="9">
    <source>
        <dbReference type="ARBA" id="ARBA00023136"/>
    </source>
</evidence>
<sequence length="507" mass="57128">MYSFLCLSLWSAAGLVALVVINIIRQLLPRKGTEPPVVFHWVPFVGSAVTYGIDPHKFLVSCREKHGDVFTFIMFGRKMTCCLGLKGNEFILNGRHADLNAEEIYNPLTRPVFGPDIVYDCPNSKLMEQKRFMKYGLTHQAHEIHVPLIEKEVLQYVSSAPSFKGERGTVDISSSMAEVTIFTAGRALQGKEVREKLSNEMASLYHDMDMGFKPINFLLPWAPLPHNFRRDKARAKMEAIYRKIIDERRRLGREKVDDATDMIANLMGCKYKNGNPVPDSEIVNIMITLLMGGQHSSSSASSWILLRLASQPEVCEELYQEQMKVLAKDGQLPPLRYADLDRLPLLQGTIKETLRCHSSITSIMRKVSNPLPIPGTPYIVTTDKVLLSSPVITAMSEEFFPNASTWDPHRWLDRADDDEEIVDYGYGATSKGTKSPYLPFGAGRHRCIGEKFAYLNLGAIVTTIVRNFKLSTLDGSRTVPDTDYNSLFSGPKKPAFIRWERRKTATA</sequence>
<dbReference type="PRINTS" id="PR00385">
    <property type="entry name" value="P450"/>
</dbReference>
<accession>A0A9P9D6H1</accession>
<evidence type="ECO:0000256" key="8">
    <source>
        <dbReference type="ARBA" id="ARBA00023033"/>
    </source>
</evidence>
<keyword evidence="6 11" id="KW-0560">Oxidoreductase</keyword>
<dbReference type="AlphaFoldDB" id="A0A9P9D6H1"/>
<evidence type="ECO:0000256" key="5">
    <source>
        <dbReference type="ARBA" id="ARBA00022723"/>
    </source>
</evidence>
<keyword evidence="7 10" id="KW-0408">Iron</keyword>
<dbReference type="PANTHER" id="PTHR24304:SF2">
    <property type="entry name" value="24-HYDROXYCHOLESTEROL 7-ALPHA-HYDROXYLASE"/>
    <property type="match status" value="1"/>
</dbReference>
<keyword evidence="8 11" id="KW-0503">Monooxygenase</keyword>
<dbReference type="InterPro" id="IPR036396">
    <property type="entry name" value="Cyt_P450_sf"/>
</dbReference>
<dbReference type="GO" id="GO:0016020">
    <property type="term" value="C:membrane"/>
    <property type="evidence" value="ECO:0007669"/>
    <property type="project" value="UniProtKB-SubCell"/>
</dbReference>
<dbReference type="PANTHER" id="PTHR24304">
    <property type="entry name" value="CYTOCHROME P450 FAMILY 7"/>
    <property type="match status" value="1"/>
</dbReference>
<keyword evidence="5 10" id="KW-0479">Metal-binding</keyword>
<keyword evidence="13" id="KW-1185">Reference proteome</keyword>
<dbReference type="SUPFAM" id="SSF48264">
    <property type="entry name" value="Cytochrome P450"/>
    <property type="match status" value="1"/>
</dbReference>
<dbReference type="GO" id="GO:0008398">
    <property type="term" value="F:sterol 14-demethylase activity"/>
    <property type="evidence" value="ECO:0007669"/>
    <property type="project" value="UniProtKB-ARBA"/>
</dbReference>
<dbReference type="OrthoDB" id="1055148at2759"/>
<dbReference type="InterPro" id="IPR017972">
    <property type="entry name" value="Cyt_P450_CS"/>
</dbReference>
<evidence type="ECO:0000256" key="11">
    <source>
        <dbReference type="RuleBase" id="RU000461"/>
    </source>
</evidence>
<organism evidence="12 13">
    <name type="scientific">Dendryphion nanum</name>
    <dbReference type="NCBI Taxonomy" id="256645"/>
    <lineage>
        <taxon>Eukaryota</taxon>
        <taxon>Fungi</taxon>
        <taxon>Dikarya</taxon>
        <taxon>Ascomycota</taxon>
        <taxon>Pezizomycotina</taxon>
        <taxon>Dothideomycetes</taxon>
        <taxon>Pleosporomycetidae</taxon>
        <taxon>Pleosporales</taxon>
        <taxon>Torulaceae</taxon>
        <taxon>Dendryphion</taxon>
    </lineage>
</organism>
<evidence type="ECO:0000256" key="7">
    <source>
        <dbReference type="ARBA" id="ARBA00023004"/>
    </source>
</evidence>
<evidence type="ECO:0000313" key="13">
    <source>
        <dbReference type="Proteomes" id="UP000700596"/>
    </source>
</evidence>
<dbReference type="Proteomes" id="UP000700596">
    <property type="component" value="Unassembled WGS sequence"/>
</dbReference>
<name>A0A9P9D6H1_9PLEO</name>
<reference evidence="12" key="1">
    <citation type="journal article" date="2021" name="Nat. Commun.">
        <title>Genetic determinants of endophytism in the Arabidopsis root mycobiome.</title>
        <authorList>
            <person name="Mesny F."/>
            <person name="Miyauchi S."/>
            <person name="Thiergart T."/>
            <person name="Pickel B."/>
            <person name="Atanasova L."/>
            <person name="Karlsson M."/>
            <person name="Huettel B."/>
            <person name="Barry K.W."/>
            <person name="Haridas S."/>
            <person name="Chen C."/>
            <person name="Bauer D."/>
            <person name="Andreopoulos W."/>
            <person name="Pangilinan J."/>
            <person name="LaButti K."/>
            <person name="Riley R."/>
            <person name="Lipzen A."/>
            <person name="Clum A."/>
            <person name="Drula E."/>
            <person name="Henrissat B."/>
            <person name="Kohler A."/>
            <person name="Grigoriev I.V."/>
            <person name="Martin F.M."/>
            <person name="Hacquard S."/>
        </authorList>
    </citation>
    <scope>NUCLEOTIDE SEQUENCE</scope>
    <source>
        <strain evidence="12">MPI-CAGE-CH-0243</strain>
    </source>
</reference>
<dbReference type="CDD" id="cd11042">
    <property type="entry name" value="CYP51-like"/>
    <property type="match status" value="1"/>
</dbReference>
<feature type="binding site" description="axial binding residue" evidence="10">
    <location>
        <position position="447"/>
    </location>
    <ligand>
        <name>heme</name>
        <dbReference type="ChEBI" id="CHEBI:30413"/>
    </ligand>
    <ligandPart>
        <name>Fe</name>
        <dbReference type="ChEBI" id="CHEBI:18248"/>
    </ligandPart>
</feature>
<dbReference type="PROSITE" id="PS00086">
    <property type="entry name" value="CYTOCHROME_P450"/>
    <property type="match status" value="1"/>
</dbReference>
<dbReference type="InterPro" id="IPR001128">
    <property type="entry name" value="Cyt_P450"/>
</dbReference>
<evidence type="ECO:0000256" key="2">
    <source>
        <dbReference type="ARBA" id="ARBA00004370"/>
    </source>
</evidence>
<dbReference type="EMBL" id="JAGMWT010000019">
    <property type="protein sequence ID" value="KAH7113322.1"/>
    <property type="molecule type" value="Genomic_DNA"/>
</dbReference>
<comment type="subcellular location">
    <subcellularLocation>
        <location evidence="2">Membrane</location>
    </subcellularLocation>
</comment>
<keyword evidence="9" id="KW-0472">Membrane</keyword>
<dbReference type="PRINTS" id="PR00465">
    <property type="entry name" value="EP450IV"/>
</dbReference>
<dbReference type="InterPro" id="IPR002403">
    <property type="entry name" value="Cyt_P450_E_grp-IV"/>
</dbReference>
<dbReference type="FunFam" id="1.10.630.10:FF:000033">
    <property type="entry name" value="14-alpha sterol demethylase"/>
    <property type="match status" value="1"/>
</dbReference>
<comment type="similarity">
    <text evidence="3 11">Belongs to the cytochrome P450 family.</text>
</comment>
<protein>
    <submittedName>
        <fullName evidence="12">Cytochrome P450</fullName>
    </submittedName>
</protein>